<keyword evidence="14" id="KW-1185">Reference proteome</keyword>
<dbReference type="PROSITE" id="PS50989">
    <property type="entry name" value="COA_CT_CTER"/>
    <property type="match status" value="1"/>
</dbReference>
<dbReference type="InterPro" id="IPR001095">
    <property type="entry name" value="Acetyl_CoA_COase_a_su"/>
</dbReference>
<keyword evidence="6" id="KW-0276">Fatty acid metabolism</keyword>
<evidence type="ECO:0000256" key="6">
    <source>
        <dbReference type="ARBA" id="ARBA00022832"/>
    </source>
</evidence>
<proteinExistence type="inferred from homology"/>
<evidence type="ECO:0000313" key="14">
    <source>
        <dbReference type="Proteomes" id="UP000316726"/>
    </source>
</evidence>
<protein>
    <recommendedName>
        <fullName evidence="2">acetyl-CoA carboxytransferase</fullName>
        <ecNumber evidence="2">2.1.3.15</ecNumber>
    </recommendedName>
</protein>
<evidence type="ECO:0000259" key="12">
    <source>
        <dbReference type="PROSITE" id="PS50989"/>
    </source>
</evidence>
<evidence type="ECO:0000256" key="8">
    <source>
        <dbReference type="ARBA" id="ARBA00023098"/>
    </source>
</evidence>
<evidence type="ECO:0000256" key="3">
    <source>
        <dbReference type="ARBA" id="ARBA00022516"/>
    </source>
</evidence>
<dbReference type="HAMAP" id="MF_00823">
    <property type="entry name" value="AcetylCoA_CT_alpha"/>
    <property type="match status" value="1"/>
</dbReference>
<dbReference type="STRING" id="1764295.A0A5B8MD14"/>
<dbReference type="Gene3D" id="3.90.226.10">
    <property type="entry name" value="2-enoyl-CoA Hydratase, Chain A, domain 1"/>
    <property type="match status" value="1"/>
</dbReference>
<evidence type="ECO:0000256" key="11">
    <source>
        <dbReference type="SAM" id="MobiDB-lite"/>
    </source>
</evidence>
<dbReference type="PRINTS" id="PR01069">
    <property type="entry name" value="ACCCTRFRASEA"/>
</dbReference>
<dbReference type="PANTHER" id="PTHR42853:SF3">
    <property type="entry name" value="ACETYL-COENZYME A CARBOXYLASE CARBOXYL TRANSFERASE SUBUNIT ALPHA, CHLOROPLASTIC"/>
    <property type="match status" value="1"/>
</dbReference>
<dbReference type="Proteomes" id="UP000316726">
    <property type="component" value="Chromosome 1"/>
</dbReference>
<keyword evidence="7" id="KW-0067">ATP-binding</keyword>
<evidence type="ECO:0000313" key="13">
    <source>
        <dbReference type="EMBL" id="QDZ18283.1"/>
    </source>
</evidence>
<gene>
    <name evidence="13" type="ORF">A3770_01p08010</name>
</gene>
<dbReference type="NCBIfam" id="NF041504">
    <property type="entry name" value="AccA_sub"/>
    <property type="match status" value="1"/>
</dbReference>
<sequence length="484" mass="53663">MAGRAGVSGRRAVRSSRAVVGCARRGAGRLAPSRRRGGGKRAGKAVAVPPLRAKESGNERDSVDENMVDMSGQTGRPIGQEGKRVEWFQSFLKRFKPVQDKSDNVTALPFEKPLFELDKRIIEVKKVAEENGVDVSEQVLELEQRSSQLRHETYSRLTPMQRLQVARHPNRPTFLDIALNITDKWVELHGDRAGYDDPSLVCGIGSIDGHTFMFIGQQKGRNTKENIHRNFGMPTPNGYRKALRFMRHADKFGIPIITFVDTPGAYAGKKAEELGQGEAIALNLREMFGFRVPILSVVIGEGGSGGALAIGCANKMLIMEHAVYYVASPEACAAILWKSRDKAGEATEALRITSKDLTDLGIMDEVIPEPLGAAHSDPVGAFMMLKQALLHSWDEFKDKTEEEVRLQRYAKFRKLGRYIENSEEGSGDYGDPVINEAWTEVPEQPEGLQAGYRELLLAAERVVQLEKEGKDVTVAHQLEKLLEK</sequence>
<evidence type="ECO:0000256" key="9">
    <source>
        <dbReference type="ARBA" id="ARBA00023160"/>
    </source>
</evidence>
<dbReference type="InterPro" id="IPR029045">
    <property type="entry name" value="ClpP/crotonase-like_dom_sf"/>
</dbReference>
<dbReference type="GO" id="GO:0016743">
    <property type="term" value="F:carboxyl- or carbamoyltransferase activity"/>
    <property type="evidence" value="ECO:0007669"/>
    <property type="project" value="InterPro"/>
</dbReference>
<evidence type="ECO:0000256" key="5">
    <source>
        <dbReference type="ARBA" id="ARBA00022741"/>
    </source>
</evidence>
<organism evidence="13 14">
    <name type="scientific">Chloropicon primus</name>
    <dbReference type="NCBI Taxonomy" id="1764295"/>
    <lineage>
        <taxon>Eukaryota</taxon>
        <taxon>Viridiplantae</taxon>
        <taxon>Chlorophyta</taxon>
        <taxon>Chloropicophyceae</taxon>
        <taxon>Chloropicales</taxon>
        <taxon>Chloropicaceae</taxon>
        <taxon>Chloropicon</taxon>
    </lineage>
</organism>
<dbReference type="InterPro" id="IPR011763">
    <property type="entry name" value="COA_CT_C"/>
</dbReference>
<keyword evidence="3" id="KW-0444">Lipid biosynthesis</keyword>
<keyword evidence="4" id="KW-0808">Transferase</keyword>
<dbReference type="Pfam" id="PF03255">
    <property type="entry name" value="ACCA"/>
    <property type="match status" value="1"/>
</dbReference>
<feature type="compositionally biased region" description="Basic and acidic residues" evidence="11">
    <location>
        <begin position="52"/>
        <end position="63"/>
    </location>
</feature>
<dbReference type="GO" id="GO:0003989">
    <property type="term" value="F:acetyl-CoA carboxylase activity"/>
    <property type="evidence" value="ECO:0007669"/>
    <property type="project" value="InterPro"/>
</dbReference>
<keyword evidence="8" id="KW-0443">Lipid metabolism</keyword>
<evidence type="ECO:0000256" key="2">
    <source>
        <dbReference type="ARBA" id="ARBA00011883"/>
    </source>
</evidence>
<reference evidence="13 14" key="1">
    <citation type="submission" date="2018-07" db="EMBL/GenBank/DDBJ databases">
        <title>The complete nuclear genome of the prasinophyte Chloropicon primus (CCMP1205).</title>
        <authorList>
            <person name="Pombert J.-F."/>
            <person name="Otis C."/>
            <person name="Turmel M."/>
            <person name="Lemieux C."/>
        </authorList>
    </citation>
    <scope>NUCLEOTIDE SEQUENCE [LARGE SCALE GENOMIC DNA]</scope>
    <source>
        <strain evidence="13 14">CCMP1205</strain>
    </source>
</reference>
<feature type="region of interest" description="Disordered" evidence="11">
    <location>
        <begin position="23"/>
        <end position="67"/>
    </location>
</feature>
<dbReference type="NCBIfam" id="NF004344">
    <property type="entry name" value="PRK05724.1"/>
    <property type="match status" value="1"/>
</dbReference>
<name>A0A5B8MD14_9CHLO</name>
<dbReference type="UniPathway" id="UPA00655">
    <property type="reaction ID" value="UER00711"/>
</dbReference>
<comment type="pathway">
    <text evidence="1">Lipid metabolism; malonyl-CoA biosynthesis; malonyl-CoA from acetyl-CoA: step 1/1.</text>
</comment>
<evidence type="ECO:0000256" key="1">
    <source>
        <dbReference type="ARBA" id="ARBA00004956"/>
    </source>
</evidence>
<dbReference type="NCBIfam" id="TIGR00513">
    <property type="entry name" value="accA"/>
    <property type="match status" value="1"/>
</dbReference>
<evidence type="ECO:0000256" key="10">
    <source>
        <dbReference type="ARBA" id="ARBA00049152"/>
    </source>
</evidence>
<dbReference type="EC" id="2.1.3.15" evidence="2"/>
<feature type="domain" description="CoA carboxyltransferase C-terminal" evidence="12">
    <location>
        <begin position="141"/>
        <end position="395"/>
    </location>
</feature>
<dbReference type="PANTHER" id="PTHR42853">
    <property type="entry name" value="ACETYL-COENZYME A CARBOXYLASE CARBOXYL TRANSFERASE SUBUNIT ALPHA"/>
    <property type="match status" value="1"/>
</dbReference>
<dbReference type="OrthoDB" id="196847at2759"/>
<dbReference type="AlphaFoldDB" id="A0A5B8MD14"/>
<evidence type="ECO:0000256" key="4">
    <source>
        <dbReference type="ARBA" id="ARBA00022679"/>
    </source>
</evidence>
<evidence type="ECO:0000256" key="7">
    <source>
        <dbReference type="ARBA" id="ARBA00022840"/>
    </source>
</evidence>
<keyword evidence="5" id="KW-0547">Nucleotide-binding</keyword>
<dbReference type="GO" id="GO:2001295">
    <property type="term" value="P:malonyl-CoA biosynthetic process"/>
    <property type="evidence" value="ECO:0007669"/>
    <property type="project" value="UniProtKB-UniPathway"/>
</dbReference>
<dbReference type="GO" id="GO:0009317">
    <property type="term" value="C:acetyl-CoA carboxylase complex"/>
    <property type="evidence" value="ECO:0007669"/>
    <property type="project" value="InterPro"/>
</dbReference>
<accession>A0A5B8MD14</accession>
<keyword evidence="9" id="KW-0275">Fatty acid biosynthesis</keyword>
<dbReference type="GO" id="GO:0005524">
    <property type="term" value="F:ATP binding"/>
    <property type="evidence" value="ECO:0007669"/>
    <property type="project" value="UniProtKB-KW"/>
</dbReference>
<dbReference type="EMBL" id="CP031034">
    <property type="protein sequence ID" value="QDZ18283.1"/>
    <property type="molecule type" value="Genomic_DNA"/>
</dbReference>
<feature type="compositionally biased region" description="Basic residues" evidence="11">
    <location>
        <begin position="32"/>
        <end position="43"/>
    </location>
</feature>
<dbReference type="GO" id="GO:0006633">
    <property type="term" value="P:fatty acid biosynthetic process"/>
    <property type="evidence" value="ECO:0007669"/>
    <property type="project" value="UniProtKB-KW"/>
</dbReference>
<comment type="catalytic activity">
    <reaction evidence="10">
        <text>N(6)-carboxybiotinyl-L-lysyl-[protein] + acetyl-CoA = N(6)-biotinyl-L-lysyl-[protein] + malonyl-CoA</text>
        <dbReference type="Rhea" id="RHEA:54728"/>
        <dbReference type="Rhea" id="RHEA-COMP:10505"/>
        <dbReference type="Rhea" id="RHEA-COMP:10506"/>
        <dbReference type="ChEBI" id="CHEBI:57288"/>
        <dbReference type="ChEBI" id="CHEBI:57384"/>
        <dbReference type="ChEBI" id="CHEBI:83144"/>
        <dbReference type="ChEBI" id="CHEBI:83145"/>
        <dbReference type="EC" id="2.1.3.15"/>
    </reaction>
</comment>
<dbReference type="SUPFAM" id="SSF52096">
    <property type="entry name" value="ClpP/crotonase"/>
    <property type="match status" value="1"/>
</dbReference>